<accession>A0A2U1AL54</accession>
<gene>
    <name evidence="2" type="ORF">C8E01_12328</name>
</gene>
<evidence type="ECO:0000313" key="2">
    <source>
        <dbReference type="EMBL" id="PVY37154.1"/>
    </source>
</evidence>
<name>A0A2U1AL54_9BACT</name>
<keyword evidence="1" id="KW-0812">Transmembrane</keyword>
<evidence type="ECO:0000313" key="3">
    <source>
        <dbReference type="Proteomes" id="UP000245466"/>
    </source>
</evidence>
<keyword evidence="3" id="KW-1185">Reference proteome</keyword>
<keyword evidence="1" id="KW-1133">Transmembrane helix</keyword>
<reference evidence="2 3" key="1">
    <citation type="submission" date="2018-04" db="EMBL/GenBank/DDBJ databases">
        <title>Genomic Encyclopedia of Type Strains, Phase IV (KMG-IV): sequencing the most valuable type-strain genomes for metagenomic binning, comparative biology and taxonomic classification.</title>
        <authorList>
            <person name="Goeker M."/>
        </authorList>
    </citation>
    <scope>NUCLEOTIDE SEQUENCE [LARGE SCALE GENOMIC DNA]</scope>
    <source>
        <strain evidence="2 3">DSM 100231</strain>
    </source>
</reference>
<proteinExistence type="predicted"/>
<dbReference type="Proteomes" id="UP000245466">
    <property type="component" value="Unassembled WGS sequence"/>
</dbReference>
<dbReference type="AlphaFoldDB" id="A0A2U1AL54"/>
<organism evidence="2 3">
    <name type="scientific">Pontibacter virosus</name>
    <dbReference type="NCBI Taxonomy" id="1765052"/>
    <lineage>
        <taxon>Bacteria</taxon>
        <taxon>Pseudomonadati</taxon>
        <taxon>Bacteroidota</taxon>
        <taxon>Cytophagia</taxon>
        <taxon>Cytophagales</taxon>
        <taxon>Hymenobacteraceae</taxon>
        <taxon>Pontibacter</taxon>
    </lineage>
</organism>
<keyword evidence="1" id="KW-0472">Membrane</keyword>
<dbReference type="EMBL" id="QEKI01000023">
    <property type="protein sequence ID" value="PVY37154.1"/>
    <property type="molecule type" value="Genomic_DNA"/>
</dbReference>
<evidence type="ECO:0000256" key="1">
    <source>
        <dbReference type="SAM" id="Phobius"/>
    </source>
</evidence>
<sequence>MIGLGILLPFLVASYTCQIISSSLLEKVLLFGTVFILAFLIYWIVARTIVQFLEE</sequence>
<comment type="caution">
    <text evidence="2">The sequence shown here is derived from an EMBL/GenBank/DDBJ whole genome shotgun (WGS) entry which is preliminary data.</text>
</comment>
<protein>
    <submittedName>
        <fullName evidence="2">Uncharacterized protein</fullName>
    </submittedName>
</protein>
<feature type="transmembrane region" description="Helical" evidence="1">
    <location>
        <begin position="28"/>
        <end position="50"/>
    </location>
</feature>